<dbReference type="GO" id="GO:0015031">
    <property type="term" value="P:protein transport"/>
    <property type="evidence" value="ECO:0007669"/>
    <property type="project" value="InterPro"/>
</dbReference>
<evidence type="ECO:0000259" key="3">
    <source>
        <dbReference type="PROSITE" id="PS50086"/>
    </source>
</evidence>
<feature type="domain" description="Rab-GAP TBC" evidence="3">
    <location>
        <begin position="213"/>
        <end position="504"/>
    </location>
</feature>
<feature type="compositionally biased region" description="Low complexity" evidence="2">
    <location>
        <begin position="1134"/>
        <end position="1145"/>
    </location>
</feature>
<dbReference type="OrthoDB" id="29853at2759"/>
<keyword evidence="5" id="KW-1185">Reference proteome</keyword>
<gene>
    <name evidence="4" type="ORF">E1B28_008724</name>
</gene>
<dbReference type="Pfam" id="PF03398">
    <property type="entry name" value="Ist1"/>
    <property type="match status" value="1"/>
</dbReference>
<name>A0A9P7RZN4_9AGAR</name>
<feature type="compositionally biased region" description="Basic and acidic residues" evidence="2">
    <location>
        <begin position="760"/>
        <end position="769"/>
    </location>
</feature>
<dbReference type="Gene3D" id="1.10.472.80">
    <property type="entry name" value="Ypt/Rab-GAP domain of gyp1p, domain 3"/>
    <property type="match status" value="1"/>
</dbReference>
<feature type="compositionally biased region" description="Acidic residues" evidence="2">
    <location>
        <begin position="1201"/>
        <end position="1210"/>
    </location>
</feature>
<dbReference type="Proteomes" id="UP001049176">
    <property type="component" value="Chromosome 5"/>
</dbReference>
<feature type="compositionally biased region" description="Polar residues" evidence="2">
    <location>
        <begin position="895"/>
        <end position="913"/>
    </location>
</feature>
<dbReference type="InterPro" id="IPR005061">
    <property type="entry name" value="Ist1"/>
</dbReference>
<feature type="compositionally biased region" description="Polar residues" evidence="2">
    <location>
        <begin position="948"/>
        <end position="977"/>
    </location>
</feature>
<dbReference type="KEGG" id="more:E1B28_008724"/>
<dbReference type="Gene3D" id="1.20.1260.60">
    <property type="entry name" value="Vacuolar protein sorting-associated protein Ist1"/>
    <property type="match status" value="1"/>
</dbReference>
<evidence type="ECO:0000256" key="2">
    <source>
        <dbReference type="SAM" id="MobiDB-lite"/>
    </source>
</evidence>
<dbReference type="PROSITE" id="PS50086">
    <property type="entry name" value="TBC_RABGAP"/>
    <property type="match status" value="1"/>
</dbReference>
<comment type="caution">
    <text evidence="4">The sequence shown here is derived from an EMBL/GenBank/DDBJ whole genome shotgun (WGS) entry which is preliminary data.</text>
</comment>
<feature type="compositionally biased region" description="Basic residues" evidence="2">
    <location>
        <begin position="1078"/>
        <end position="1092"/>
    </location>
</feature>
<dbReference type="InterPro" id="IPR042277">
    <property type="entry name" value="IST1-like"/>
</dbReference>
<feature type="region of interest" description="Disordered" evidence="2">
    <location>
        <begin position="624"/>
        <end position="662"/>
    </location>
</feature>
<organism evidence="4 5">
    <name type="scientific">Marasmius oreades</name>
    <name type="common">fairy-ring Marasmius</name>
    <dbReference type="NCBI Taxonomy" id="181124"/>
    <lineage>
        <taxon>Eukaryota</taxon>
        <taxon>Fungi</taxon>
        <taxon>Dikarya</taxon>
        <taxon>Basidiomycota</taxon>
        <taxon>Agaricomycotina</taxon>
        <taxon>Agaricomycetes</taxon>
        <taxon>Agaricomycetidae</taxon>
        <taxon>Agaricales</taxon>
        <taxon>Marasmiineae</taxon>
        <taxon>Marasmiaceae</taxon>
        <taxon>Marasmius</taxon>
    </lineage>
</organism>
<evidence type="ECO:0000256" key="1">
    <source>
        <dbReference type="ARBA" id="ARBA00005536"/>
    </source>
</evidence>
<evidence type="ECO:0000313" key="4">
    <source>
        <dbReference type="EMBL" id="KAG7092365.1"/>
    </source>
</evidence>
<evidence type="ECO:0000313" key="5">
    <source>
        <dbReference type="Proteomes" id="UP001049176"/>
    </source>
</evidence>
<dbReference type="SUPFAM" id="SSF47923">
    <property type="entry name" value="Ypt/Rab-GAP domain of gyp1p"/>
    <property type="match status" value="2"/>
</dbReference>
<dbReference type="EMBL" id="CM032185">
    <property type="protein sequence ID" value="KAG7092365.1"/>
    <property type="molecule type" value="Genomic_DNA"/>
</dbReference>
<dbReference type="PANTHER" id="PTHR12161">
    <property type="entry name" value="IST1 FAMILY MEMBER"/>
    <property type="match status" value="1"/>
</dbReference>
<accession>A0A9P7RZN4</accession>
<feature type="compositionally biased region" description="Polar residues" evidence="2">
    <location>
        <begin position="1034"/>
        <end position="1043"/>
    </location>
</feature>
<dbReference type="AlphaFoldDB" id="A0A9P7RZN4"/>
<protein>
    <recommendedName>
        <fullName evidence="3">Rab-GAP TBC domain-containing protein</fullName>
    </recommendedName>
</protein>
<dbReference type="PANTHER" id="PTHR12161:SF5">
    <property type="entry name" value="IST1 HOMOLOG"/>
    <property type="match status" value="1"/>
</dbReference>
<dbReference type="GeneID" id="66077800"/>
<feature type="compositionally biased region" description="Polar residues" evidence="2">
    <location>
        <begin position="1154"/>
        <end position="1168"/>
    </location>
</feature>
<dbReference type="InterPro" id="IPR000195">
    <property type="entry name" value="Rab-GAP-TBC_dom"/>
</dbReference>
<dbReference type="InterPro" id="IPR035969">
    <property type="entry name" value="Rab-GAP_TBC_sf"/>
</dbReference>
<proteinExistence type="inferred from homology"/>
<feature type="compositionally biased region" description="Polar residues" evidence="2">
    <location>
        <begin position="830"/>
        <end position="843"/>
    </location>
</feature>
<feature type="region of interest" description="Disordered" evidence="2">
    <location>
        <begin position="857"/>
        <end position="1226"/>
    </location>
</feature>
<feature type="compositionally biased region" description="Low complexity" evidence="2">
    <location>
        <begin position="978"/>
        <end position="990"/>
    </location>
</feature>
<feature type="compositionally biased region" description="Basic and acidic residues" evidence="2">
    <location>
        <begin position="1191"/>
        <end position="1200"/>
    </location>
</feature>
<reference evidence="4" key="1">
    <citation type="journal article" date="2021" name="Genome Biol. Evol.">
        <title>The assembled and annotated genome of the fairy-ring fungus Marasmius oreades.</title>
        <authorList>
            <person name="Hiltunen M."/>
            <person name="Ament-Velasquez S.L."/>
            <person name="Johannesson H."/>
        </authorList>
    </citation>
    <scope>NUCLEOTIDE SEQUENCE</scope>
    <source>
        <strain evidence="4">03SP1</strain>
    </source>
</reference>
<feature type="region of interest" description="Disordered" evidence="2">
    <location>
        <begin position="759"/>
        <end position="843"/>
    </location>
</feature>
<feature type="compositionally biased region" description="Acidic residues" evidence="2">
    <location>
        <begin position="637"/>
        <end position="649"/>
    </location>
</feature>
<dbReference type="Pfam" id="PF00566">
    <property type="entry name" value="RabGAP-TBC"/>
    <property type="match status" value="1"/>
</dbReference>
<comment type="similarity">
    <text evidence="1">Belongs to the IST1 family.</text>
</comment>
<sequence>MATAWDLTSVKALLRTASQRLGQLQDKIDAKGTITRKEIASSLQKGNVTLARMKARTVMQEDAFGDVLEMLEMHVAIMLEHVSEIGQNCHNPAVVEAASSIIFAAPHVDLKELHDIRDLLLQRMGTEFSRAAVDNREGKVSIRITKALSTTASTTAQADELLLKIAKSHNVDWSPDPPREDIQKLLLDILNPDTLPVVDIAALRKLCARGIPDKPSWLRPKIWKLFFGTLPVLKASWHRVMNQQRSDYYELVKRLLEPIANLPPPTIPIHPLDSSLLQASRQLYDTPPKLFNGLGGEQPDLALPCPLEDTAPPKLKLQCAKNLDIRLKAILGKRQLISGSVAIPEIRLETGDFKTPLTDWFHGNDNINERHNSAMLRLLYLHSFIKPGNRSPHVPTLLAPIYSALNQQVEVEDLAHVEADTFWLFEAIIAEFSDLEDEEGSGIWMKKFSERLAWADNDLWQSLAAIGLDPAQPHYSYGWLGPLLAYTFPYEPLIIAWDAIFSCQPRQRQSNARLDMLLNVCTSLLIRVRVRLLTLGKSQQRSQIQWGQELPPSSPLRPWELGDAFSEGLSFLQNYRIEPAGGIDRVLQLAVEFKQRREEEARASEDTLLPLGARLRVTMWKGFTNQLSSPDRSPVASDDEAEVEDGEDETDRKGTGNSSVGLTSRLASTVWRGITNQSSMEPPPTPVTPSSSAIPISSRTPSSDLPSNERGAPSSSAPPSNPNLLWDYAEKLKESDAAATFAKVSSNWRAKALMTTWGRRHADSNDKQDATPINASAPPSPLLDFRPGEARRGSLPDIDPDDPHSPPPRPSHFRPPRDTIIFSGPGLTVAPSSPELSPQSDSAILQKTKNLTASLAALTRSEGPETLPKPKAGPRPLLLNSSSLMTVGRDRPLSRSENSTPVLGQPSGQWSHVTTRRRLSNRDSLSSMSSLSPSDAFSGPVKSGWDSDGSTSRKVPLNRTSVSPMAPHSRTSSFARLSQSSGTSSISTPSKAPLPGGWSQVDIPDSPSIPRTPIGSPSYRNNVVTINEPEESSLAGSVVSSPTIMPMQHDKSLTRITIPSSHKPETTSESSAPETPHKSPRSPRIRSKRHPSRPTNLRLQDPGRRSPNLAVDWPLEHDAVLTPKATEFDGEVLSSSSNSPTSQKSPRPTRQRSGDTIRSPSRKLSTEGQEPRSRKISTGSRTKRGAGTEKAAVKRIRDSGAEEGDDEGYDDLLSAYESEESKSSVR</sequence>
<feature type="compositionally biased region" description="Low complexity" evidence="2">
    <location>
        <begin position="688"/>
        <end position="703"/>
    </location>
</feature>
<feature type="region of interest" description="Disordered" evidence="2">
    <location>
        <begin position="675"/>
        <end position="723"/>
    </location>
</feature>
<dbReference type="RefSeq" id="XP_043008835.1">
    <property type="nucleotide sequence ID" value="XM_043153551.1"/>
</dbReference>
<feature type="compositionally biased region" description="Low complexity" evidence="2">
    <location>
        <begin position="922"/>
        <end position="934"/>
    </location>
</feature>